<feature type="coiled-coil region" evidence="1">
    <location>
        <begin position="399"/>
        <end position="433"/>
    </location>
</feature>
<dbReference type="PANTHER" id="PTHR33121">
    <property type="entry name" value="CYCLIC DI-GMP PHOSPHODIESTERASE PDEF"/>
    <property type="match status" value="1"/>
</dbReference>
<dbReference type="InterPro" id="IPR000160">
    <property type="entry name" value="GGDEF_dom"/>
</dbReference>
<feature type="transmembrane region" description="Helical" evidence="2">
    <location>
        <begin position="316"/>
        <end position="335"/>
    </location>
</feature>
<feature type="domain" description="GGDEF" evidence="5">
    <location>
        <begin position="457"/>
        <end position="590"/>
    </location>
</feature>
<keyword evidence="3" id="KW-0732">Signal</keyword>
<feature type="transmembrane region" description="Helical" evidence="2">
    <location>
        <begin position="256"/>
        <end position="280"/>
    </location>
</feature>
<keyword evidence="2" id="KW-0812">Transmembrane</keyword>
<dbReference type="PANTHER" id="PTHR33121:SF71">
    <property type="entry name" value="OXYGEN SENSOR PROTEIN DOSP"/>
    <property type="match status" value="1"/>
</dbReference>
<feature type="transmembrane region" description="Helical" evidence="2">
    <location>
        <begin position="196"/>
        <end position="217"/>
    </location>
</feature>
<keyword evidence="1" id="KW-0175">Coiled coil</keyword>
<evidence type="ECO:0000259" key="5">
    <source>
        <dbReference type="PROSITE" id="PS50887"/>
    </source>
</evidence>
<dbReference type="Pfam" id="PF00563">
    <property type="entry name" value="EAL"/>
    <property type="match status" value="1"/>
</dbReference>
<dbReference type="PROSITE" id="PS50883">
    <property type="entry name" value="EAL"/>
    <property type="match status" value="1"/>
</dbReference>
<dbReference type="InterPro" id="IPR001633">
    <property type="entry name" value="EAL_dom"/>
</dbReference>
<evidence type="ECO:0000256" key="1">
    <source>
        <dbReference type="SAM" id="Coils"/>
    </source>
</evidence>
<name>A0ABU9YTC0_9PROT</name>
<dbReference type="RefSeq" id="WP_345936106.1">
    <property type="nucleotide sequence ID" value="NZ_JBBKTV010000020.1"/>
</dbReference>
<dbReference type="SUPFAM" id="SSF55073">
    <property type="entry name" value="Nucleotide cyclase"/>
    <property type="match status" value="1"/>
</dbReference>
<dbReference type="Pfam" id="PF00990">
    <property type="entry name" value="GGDEF"/>
    <property type="match status" value="1"/>
</dbReference>
<keyword evidence="2" id="KW-1133">Transmembrane helix</keyword>
<reference evidence="6 7" key="1">
    <citation type="submission" date="2024-03" db="EMBL/GenBank/DDBJ databases">
        <title>High-quality draft genome sequencing of Tistrella sp. BH-R2-4.</title>
        <authorList>
            <person name="Dong C."/>
        </authorList>
    </citation>
    <scope>NUCLEOTIDE SEQUENCE [LARGE SCALE GENOMIC DNA]</scope>
    <source>
        <strain evidence="6 7">BH-R2-4</strain>
    </source>
</reference>
<dbReference type="CDD" id="cd01949">
    <property type="entry name" value="GGDEF"/>
    <property type="match status" value="1"/>
</dbReference>
<keyword evidence="7" id="KW-1185">Reference proteome</keyword>
<dbReference type="Proteomes" id="UP001413721">
    <property type="component" value="Unassembled WGS sequence"/>
</dbReference>
<dbReference type="InterPro" id="IPR011622">
    <property type="entry name" value="7TMR_DISM_rcpt_extracell_dom2"/>
</dbReference>
<evidence type="ECO:0000313" key="7">
    <source>
        <dbReference type="Proteomes" id="UP001413721"/>
    </source>
</evidence>
<feature type="transmembrane region" description="Helical" evidence="2">
    <location>
        <begin position="347"/>
        <end position="364"/>
    </location>
</feature>
<feature type="transmembrane region" description="Helical" evidence="2">
    <location>
        <begin position="376"/>
        <end position="396"/>
    </location>
</feature>
<feature type="domain" description="EAL" evidence="4">
    <location>
        <begin position="597"/>
        <end position="850"/>
    </location>
</feature>
<feature type="transmembrane region" description="Helical" evidence="2">
    <location>
        <begin position="292"/>
        <end position="310"/>
    </location>
</feature>
<feature type="transmembrane region" description="Helical" evidence="2">
    <location>
        <begin position="224"/>
        <end position="244"/>
    </location>
</feature>
<dbReference type="SMART" id="SM00052">
    <property type="entry name" value="EAL"/>
    <property type="match status" value="1"/>
</dbReference>
<organism evidence="6 7">
    <name type="scientific">Tistrella arctica</name>
    <dbReference type="NCBI Taxonomy" id="3133430"/>
    <lineage>
        <taxon>Bacteria</taxon>
        <taxon>Pseudomonadati</taxon>
        <taxon>Pseudomonadota</taxon>
        <taxon>Alphaproteobacteria</taxon>
        <taxon>Geminicoccales</taxon>
        <taxon>Geminicoccaceae</taxon>
        <taxon>Tistrella</taxon>
    </lineage>
</organism>
<dbReference type="InterPro" id="IPR050706">
    <property type="entry name" value="Cyclic-di-GMP_PDE-like"/>
</dbReference>
<evidence type="ECO:0000256" key="2">
    <source>
        <dbReference type="SAM" id="Phobius"/>
    </source>
</evidence>
<evidence type="ECO:0000259" key="4">
    <source>
        <dbReference type="PROSITE" id="PS50883"/>
    </source>
</evidence>
<dbReference type="InterPro" id="IPR011623">
    <property type="entry name" value="7TMR_DISM_rcpt_extracell_dom1"/>
</dbReference>
<dbReference type="Gene3D" id="3.30.70.270">
    <property type="match status" value="1"/>
</dbReference>
<evidence type="ECO:0000256" key="3">
    <source>
        <dbReference type="SAM" id="SignalP"/>
    </source>
</evidence>
<evidence type="ECO:0000313" key="6">
    <source>
        <dbReference type="EMBL" id="MEN2991850.1"/>
    </source>
</evidence>
<comment type="caution">
    <text evidence="6">The sequence shown here is derived from an EMBL/GenBank/DDBJ whole genome shotgun (WGS) entry which is preliminary data.</text>
</comment>
<feature type="chain" id="PRO_5046238481" evidence="3">
    <location>
        <begin position="19"/>
        <end position="863"/>
    </location>
</feature>
<dbReference type="InterPro" id="IPR035919">
    <property type="entry name" value="EAL_sf"/>
</dbReference>
<protein>
    <submittedName>
        <fullName evidence="6">EAL domain-containing protein</fullName>
    </submittedName>
</protein>
<dbReference type="EMBL" id="JBBKTW010000015">
    <property type="protein sequence ID" value="MEN2991850.1"/>
    <property type="molecule type" value="Genomic_DNA"/>
</dbReference>
<dbReference type="Pfam" id="PF07696">
    <property type="entry name" value="7TMR-DISMED2"/>
    <property type="match status" value="1"/>
</dbReference>
<accession>A0ABU9YTC0</accession>
<keyword evidence="2" id="KW-0472">Membrane</keyword>
<dbReference type="Gene3D" id="2.60.40.2380">
    <property type="match status" value="1"/>
</dbReference>
<dbReference type="SUPFAM" id="SSF141868">
    <property type="entry name" value="EAL domain-like"/>
    <property type="match status" value="1"/>
</dbReference>
<dbReference type="CDD" id="cd01948">
    <property type="entry name" value="EAL"/>
    <property type="match status" value="1"/>
</dbReference>
<dbReference type="SMART" id="SM00267">
    <property type="entry name" value="GGDEF"/>
    <property type="match status" value="1"/>
</dbReference>
<feature type="signal peptide" evidence="3">
    <location>
        <begin position="1"/>
        <end position="18"/>
    </location>
</feature>
<proteinExistence type="predicted"/>
<dbReference type="PROSITE" id="PS50887">
    <property type="entry name" value="GGDEF"/>
    <property type="match status" value="1"/>
</dbReference>
<gene>
    <name evidence="6" type="ORF">WG926_26295</name>
</gene>
<dbReference type="InterPro" id="IPR029787">
    <property type="entry name" value="Nucleotide_cyclase"/>
</dbReference>
<dbReference type="Pfam" id="PF07695">
    <property type="entry name" value="7TMR-DISM_7TM"/>
    <property type="match status" value="1"/>
</dbReference>
<sequence length="863" mass="94384">MVIGLWLMGLALAGPGLAGVASGTPAYADPPPGLAVTGHESGVRIAPVAQILEDPQRRMTVTEARAATNGWRAIDGDTVTLPISGTVWWVRFSLVNTTSTTVRSIIDLGTAQQDYASWYVLEPDGRLLLENHTGDRLAFDSRLLAHRDLTLPLWVPAGETREIYLRLDSHDGLFAMMPLRLYDLSSFFAASTREGLLLSLFHGGLVSLAVFNLLLFISTRQTQIGLYVLHLLAFLLAGASFRGFTFQYLWPGSPAFHNMVTVSSVILAFVSGSVFVMRYVRLHRYVSRITRDGLHGLILLSLAGMVPAAFGHYLTTVIWTLVGLFLIVVVYLLNVRLLIRGVREARFTVPAFLALIIAVTLYYLQLGGIIPNLGLAVWPLLVGASVELMLLAYGLADSMNQQRERRFAAERQAEAARRDMAEIERRAAHAARHDELTALPNRLHAEERLNAAIDRGRPIALLHLAMGNFRTVNESLGHAGGDAVLQQLARRLEIACGPQNLAARLLADEFAILLPGTDSDGAVPVADRVQRLLAAPLQVAGSDVTVDCRIGIAAFPADGRTSEDLFRRAAIAVQDAARMPGRLQIYQQGRDDAYRRRISLIRDLRHAAGEGQFRLHYQPKIDIRTGQVVAAEALLRWQHPLYGTVSPAEFIPLAEHTGSTRSLTHWVLAEATRQLEIWAGRGFAIGLSVNISALDLQDADLAPYVDQLLKRHGVAAGQLTLEITESAVMTDPAHALVVLNALRACGVVLSVDDFGTGYSSLAHLKRLPVQELKIDQSFIRDLSETSDDAVIVRSTIDMSHSLSLSVVAEGVETLDSLHLLDVWGCDIAQGYVISRPLPPQAFEDWLTERQSRPASDDQGIAEA</sequence>
<dbReference type="Gene3D" id="3.20.20.450">
    <property type="entry name" value="EAL domain"/>
    <property type="match status" value="1"/>
</dbReference>
<dbReference type="NCBIfam" id="TIGR00254">
    <property type="entry name" value="GGDEF"/>
    <property type="match status" value="1"/>
</dbReference>
<dbReference type="InterPro" id="IPR043128">
    <property type="entry name" value="Rev_trsase/Diguanyl_cyclase"/>
</dbReference>